<evidence type="ECO:0000259" key="2">
    <source>
        <dbReference type="Pfam" id="PF17667"/>
    </source>
</evidence>
<dbReference type="Pfam" id="PF17667">
    <property type="entry name" value="Pkinase_fungal"/>
    <property type="match status" value="1"/>
</dbReference>
<sequence>MKYAYELLLRQHRAFVPVIYVFRDEARFVTVDHSGAHFSAPFKYVSDLKPLATFLRRYVTADPQGRGFDQTASLASKADHEVFKQLKTRYPTSSLLHDLFDKAATPGWPTYVLRIARLPVSPPSAPPHDATMPAGDYLIGRPQFRSRSIIGSATRCYAAWDRAEQCPVFIKDYWRLSRGLSEYQVYLKFSQGLHPVTNIPTVVGGGDVYTVDFGYQTTRSRMTSTLDGDIFVGERVHTRLVMKEIGRPLESFKDWRELTSVVHDALKAHQMAWVHYGILHCDLSVGNILIYDSATRAGPQAVGLLSDWDLAKTKEEVFSPWLSHESRSGTWQFMSAAIQWWPQKPHSLSDDLESVMHILNWLVLKYMKTEACCDPSDLADYVFMIYDYAGENKKSCSPFKYRMVSEGTSFAMVPSEYKDHPFIGLLDRLRELCVSQYRILSPELPTDEYLAACRDGSMNAPLNTHDAMLNAFNEALDNTVWSHIPKLEDQLGAFFELPTPSNASNKSRGNTLPDAHPDAEHTKPSMDASSSDRSQVSANVPQPPDCSASAISAGLALGGPPPL</sequence>
<dbReference type="InterPro" id="IPR040976">
    <property type="entry name" value="Pkinase_fungal"/>
</dbReference>
<feature type="region of interest" description="Disordered" evidence="1">
    <location>
        <begin position="498"/>
        <end position="563"/>
    </location>
</feature>
<feature type="compositionally biased region" description="Basic and acidic residues" evidence="1">
    <location>
        <begin position="515"/>
        <end position="524"/>
    </location>
</feature>
<feature type="compositionally biased region" description="Polar residues" evidence="1">
    <location>
        <begin position="499"/>
        <end position="510"/>
    </location>
</feature>
<evidence type="ECO:0000313" key="3">
    <source>
        <dbReference type="EMBL" id="OSD02556.1"/>
    </source>
</evidence>
<protein>
    <recommendedName>
        <fullName evidence="2">Fungal-type protein kinase domain-containing protein</fullName>
    </recommendedName>
</protein>
<evidence type="ECO:0000313" key="4">
    <source>
        <dbReference type="Proteomes" id="UP000193067"/>
    </source>
</evidence>
<dbReference type="PANTHER" id="PTHR38248">
    <property type="entry name" value="FUNK1 6"/>
    <property type="match status" value="1"/>
</dbReference>
<keyword evidence="4" id="KW-1185">Reference proteome</keyword>
<dbReference type="OrthoDB" id="2757351at2759"/>
<dbReference type="SUPFAM" id="SSF56112">
    <property type="entry name" value="Protein kinase-like (PK-like)"/>
    <property type="match status" value="1"/>
</dbReference>
<dbReference type="PANTHER" id="PTHR38248:SF2">
    <property type="entry name" value="FUNK1 11"/>
    <property type="match status" value="1"/>
</dbReference>
<organism evidence="3 4">
    <name type="scientific">Trametes coccinea (strain BRFM310)</name>
    <name type="common">Pycnoporus coccineus</name>
    <dbReference type="NCBI Taxonomy" id="1353009"/>
    <lineage>
        <taxon>Eukaryota</taxon>
        <taxon>Fungi</taxon>
        <taxon>Dikarya</taxon>
        <taxon>Basidiomycota</taxon>
        <taxon>Agaricomycotina</taxon>
        <taxon>Agaricomycetes</taxon>
        <taxon>Polyporales</taxon>
        <taxon>Polyporaceae</taxon>
        <taxon>Trametes</taxon>
    </lineage>
</organism>
<dbReference type="Gene3D" id="1.10.510.10">
    <property type="entry name" value="Transferase(Phosphotransferase) domain 1"/>
    <property type="match status" value="1"/>
</dbReference>
<dbReference type="EMBL" id="KZ084104">
    <property type="protein sequence ID" value="OSD02556.1"/>
    <property type="molecule type" value="Genomic_DNA"/>
</dbReference>
<name>A0A1Y2IN65_TRAC3</name>
<reference evidence="3 4" key="1">
    <citation type="journal article" date="2015" name="Biotechnol. Biofuels">
        <title>Enhanced degradation of softwood versus hardwood by the white-rot fungus Pycnoporus coccineus.</title>
        <authorList>
            <person name="Couturier M."/>
            <person name="Navarro D."/>
            <person name="Chevret D."/>
            <person name="Henrissat B."/>
            <person name="Piumi F."/>
            <person name="Ruiz-Duenas F.J."/>
            <person name="Martinez A.T."/>
            <person name="Grigoriev I.V."/>
            <person name="Riley R."/>
            <person name="Lipzen A."/>
            <person name="Berrin J.G."/>
            <person name="Master E.R."/>
            <person name="Rosso M.N."/>
        </authorList>
    </citation>
    <scope>NUCLEOTIDE SEQUENCE [LARGE SCALE GENOMIC DNA]</scope>
    <source>
        <strain evidence="3 4">BRFM310</strain>
    </source>
</reference>
<gene>
    <name evidence="3" type="ORF">PYCCODRAFT_1410468</name>
</gene>
<accession>A0A1Y2IN65</accession>
<dbReference type="Proteomes" id="UP000193067">
    <property type="component" value="Unassembled WGS sequence"/>
</dbReference>
<dbReference type="STRING" id="1353009.A0A1Y2IN65"/>
<feature type="compositionally biased region" description="Polar residues" evidence="1">
    <location>
        <begin position="527"/>
        <end position="540"/>
    </location>
</feature>
<dbReference type="InterPro" id="IPR011009">
    <property type="entry name" value="Kinase-like_dom_sf"/>
</dbReference>
<feature type="domain" description="Fungal-type protein kinase" evidence="2">
    <location>
        <begin position="2"/>
        <end position="363"/>
    </location>
</feature>
<evidence type="ECO:0000256" key="1">
    <source>
        <dbReference type="SAM" id="MobiDB-lite"/>
    </source>
</evidence>
<proteinExistence type="predicted"/>
<dbReference type="AlphaFoldDB" id="A0A1Y2IN65"/>